<proteinExistence type="inferred from homology"/>
<dbReference type="GO" id="GO:0003756">
    <property type="term" value="F:protein disulfide isomerase activity"/>
    <property type="evidence" value="ECO:0007669"/>
    <property type="project" value="UniProtKB-EC"/>
</dbReference>
<dbReference type="FunFam" id="3.40.30.10:FF:000032">
    <property type="entry name" value="Protein disulfide-isomerase A6 homolog"/>
    <property type="match status" value="1"/>
</dbReference>
<dbReference type="STRING" id="78915.A0A4P9XUP5"/>
<dbReference type="GO" id="GO:0006457">
    <property type="term" value="P:protein folding"/>
    <property type="evidence" value="ECO:0007669"/>
    <property type="project" value="TreeGrafter"/>
</dbReference>
<dbReference type="Pfam" id="PF00085">
    <property type="entry name" value="Thioredoxin"/>
    <property type="match status" value="2"/>
</dbReference>
<dbReference type="OrthoDB" id="10264505at2759"/>
<dbReference type="Gene3D" id="1.20.1150.12">
    <property type="entry name" value="Endoplasmic reticulum resident protein 29, C-terminal domain"/>
    <property type="match status" value="1"/>
</dbReference>
<evidence type="ECO:0000313" key="12">
    <source>
        <dbReference type="EMBL" id="RKP09953.1"/>
    </source>
</evidence>
<dbReference type="PRINTS" id="PR00421">
    <property type="entry name" value="THIOREDOXIN"/>
</dbReference>
<evidence type="ECO:0000256" key="1">
    <source>
        <dbReference type="ARBA" id="ARBA00001182"/>
    </source>
</evidence>
<dbReference type="PROSITE" id="PS00194">
    <property type="entry name" value="THIOREDOXIN_1"/>
    <property type="match status" value="2"/>
</dbReference>
<dbReference type="CDD" id="cd00238">
    <property type="entry name" value="ERp29c"/>
    <property type="match status" value="1"/>
</dbReference>
<keyword evidence="6" id="KW-1015">Disulfide bond</keyword>
<dbReference type="EC" id="5.3.4.1" evidence="3"/>
<keyword evidence="4 10" id="KW-0732">Signal</keyword>
<evidence type="ECO:0000256" key="2">
    <source>
        <dbReference type="ARBA" id="ARBA00006347"/>
    </source>
</evidence>
<evidence type="ECO:0000313" key="13">
    <source>
        <dbReference type="Proteomes" id="UP000271241"/>
    </source>
</evidence>
<comment type="similarity">
    <text evidence="2 9">Belongs to the protein disulfide isomerase family.</text>
</comment>
<dbReference type="EMBL" id="KZ992479">
    <property type="protein sequence ID" value="RKP09953.1"/>
    <property type="molecule type" value="Genomic_DNA"/>
</dbReference>
<feature type="domain" description="Thioredoxin" evidence="11">
    <location>
        <begin position="10"/>
        <end position="138"/>
    </location>
</feature>
<sequence length="384" mass="42268">MRIALRAAYALALTVFAAIGATADTDGHTVVLTPDNFDQIIDGSKHALVEFYAPWCGHCKQLAPTYEELAESFQHSKDKVVIAKVDADAHRSLGNRFSVAGFPTLKWFAKGGDVDDPVDYEGGRSLDDLVDFVTRSSGIKTKLVKEPSHVVELTDDNFHDIVMDANKNVLVEFFAPWCGHCKQLVPVYEKVARDFAREENVVIASLDATVHTKAAARFSVRGYPTIKFFSAVPPGRAKSDLNYEGDRSEAAFVSFLNERAKTDRRVGGGLGEQAGRIEKLDDLVKKFIAAAAEERDAIVTEATTLADKLSSRAAEYYIKVMKKVQANAEYTAKELARLIKVVGAGTITEDKLDFFTIRQNILRHFVNEADAAGGDEDAEDRDEL</sequence>
<dbReference type="CDD" id="cd02998">
    <property type="entry name" value="PDI_a_ERp38"/>
    <property type="match status" value="1"/>
</dbReference>
<dbReference type="InterPro" id="IPR011679">
    <property type="entry name" value="ERp29_C"/>
</dbReference>
<gene>
    <name evidence="12" type="ORF">THASP1DRAFT_13544</name>
</gene>
<reference evidence="13" key="1">
    <citation type="journal article" date="2018" name="Nat. Microbiol.">
        <title>Leveraging single-cell genomics to expand the fungal tree of life.</title>
        <authorList>
            <person name="Ahrendt S.R."/>
            <person name="Quandt C.A."/>
            <person name="Ciobanu D."/>
            <person name="Clum A."/>
            <person name="Salamov A."/>
            <person name="Andreopoulos B."/>
            <person name="Cheng J.F."/>
            <person name="Woyke T."/>
            <person name="Pelin A."/>
            <person name="Henrissat B."/>
            <person name="Reynolds N.K."/>
            <person name="Benny G.L."/>
            <person name="Smith M.E."/>
            <person name="James T.Y."/>
            <person name="Grigoriev I.V."/>
        </authorList>
    </citation>
    <scope>NUCLEOTIDE SEQUENCE [LARGE SCALE GENOMIC DNA]</scope>
    <source>
        <strain evidence="13">RSA 1356</strain>
    </source>
</reference>
<protein>
    <recommendedName>
        <fullName evidence="3">protein disulfide-isomerase</fullName>
        <ecNumber evidence="3">5.3.4.1</ecNumber>
    </recommendedName>
</protein>
<dbReference type="GO" id="GO:0005783">
    <property type="term" value="C:endoplasmic reticulum"/>
    <property type="evidence" value="ECO:0007669"/>
    <property type="project" value="InterPro"/>
</dbReference>
<organism evidence="12 13">
    <name type="scientific">Thamnocephalis sphaerospora</name>
    <dbReference type="NCBI Taxonomy" id="78915"/>
    <lineage>
        <taxon>Eukaryota</taxon>
        <taxon>Fungi</taxon>
        <taxon>Fungi incertae sedis</taxon>
        <taxon>Zoopagomycota</taxon>
        <taxon>Zoopagomycotina</taxon>
        <taxon>Zoopagomycetes</taxon>
        <taxon>Zoopagales</taxon>
        <taxon>Sigmoideomycetaceae</taxon>
        <taxon>Thamnocephalis</taxon>
    </lineage>
</organism>
<dbReference type="PANTHER" id="PTHR45672:SF11">
    <property type="entry name" value="PROTEIN DISULFIDE-ISOMERASE C17H9.14C"/>
    <property type="match status" value="1"/>
</dbReference>
<dbReference type="Proteomes" id="UP000271241">
    <property type="component" value="Unassembled WGS sequence"/>
</dbReference>
<dbReference type="InterPro" id="IPR051063">
    <property type="entry name" value="PDI"/>
</dbReference>
<evidence type="ECO:0000256" key="10">
    <source>
        <dbReference type="SAM" id="SignalP"/>
    </source>
</evidence>
<evidence type="ECO:0000256" key="8">
    <source>
        <dbReference type="ARBA" id="ARBA00023284"/>
    </source>
</evidence>
<evidence type="ECO:0000256" key="5">
    <source>
        <dbReference type="ARBA" id="ARBA00022737"/>
    </source>
</evidence>
<dbReference type="SUPFAM" id="SSF52833">
    <property type="entry name" value="Thioredoxin-like"/>
    <property type="match status" value="2"/>
</dbReference>
<comment type="catalytic activity">
    <reaction evidence="1">
        <text>Catalyzes the rearrangement of -S-S- bonds in proteins.</text>
        <dbReference type="EC" id="5.3.4.1"/>
    </reaction>
</comment>
<dbReference type="InterPro" id="IPR036249">
    <property type="entry name" value="Thioredoxin-like_sf"/>
</dbReference>
<feature type="domain" description="Thioredoxin" evidence="11">
    <location>
        <begin position="140"/>
        <end position="261"/>
    </location>
</feature>
<feature type="chain" id="PRO_5021022644" description="protein disulfide-isomerase" evidence="10">
    <location>
        <begin position="24"/>
        <end position="384"/>
    </location>
</feature>
<evidence type="ECO:0000256" key="4">
    <source>
        <dbReference type="ARBA" id="ARBA00022729"/>
    </source>
</evidence>
<evidence type="ECO:0000256" key="6">
    <source>
        <dbReference type="ARBA" id="ARBA00023157"/>
    </source>
</evidence>
<evidence type="ECO:0000256" key="7">
    <source>
        <dbReference type="ARBA" id="ARBA00023235"/>
    </source>
</evidence>
<dbReference type="SUPFAM" id="SSF47933">
    <property type="entry name" value="ERP29 C domain-like"/>
    <property type="match status" value="1"/>
</dbReference>
<dbReference type="InterPro" id="IPR036356">
    <property type="entry name" value="ERp29_C_sf"/>
</dbReference>
<keyword evidence="5" id="KW-0677">Repeat</keyword>
<dbReference type="NCBIfam" id="TIGR01126">
    <property type="entry name" value="pdi_dom"/>
    <property type="match status" value="2"/>
</dbReference>
<keyword evidence="13" id="KW-1185">Reference proteome</keyword>
<name>A0A4P9XUP5_9FUNG</name>
<dbReference type="PROSITE" id="PS51352">
    <property type="entry name" value="THIOREDOXIN_2"/>
    <property type="match status" value="2"/>
</dbReference>
<dbReference type="InterPro" id="IPR005788">
    <property type="entry name" value="PDI_thioredoxin-like_dom"/>
</dbReference>
<keyword evidence="8" id="KW-0676">Redox-active center</keyword>
<accession>A0A4P9XUP5</accession>
<evidence type="ECO:0000256" key="3">
    <source>
        <dbReference type="ARBA" id="ARBA00012723"/>
    </source>
</evidence>
<feature type="signal peptide" evidence="10">
    <location>
        <begin position="1"/>
        <end position="23"/>
    </location>
</feature>
<evidence type="ECO:0000259" key="11">
    <source>
        <dbReference type="PROSITE" id="PS51352"/>
    </source>
</evidence>
<dbReference type="Pfam" id="PF07749">
    <property type="entry name" value="ERp29"/>
    <property type="match status" value="1"/>
</dbReference>
<dbReference type="AlphaFoldDB" id="A0A4P9XUP5"/>
<dbReference type="Gene3D" id="3.40.30.10">
    <property type="entry name" value="Glutaredoxin"/>
    <property type="match status" value="2"/>
</dbReference>
<evidence type="ECO:0000256" key="9">
    <source>
        <dbReference type="RuleBase" id="RU004208"/>
    </source>
</evidence>
<dbReference type="InterPro" id="IPR013766">
    <property type="entry name" value="Thioredoxin_domain"/>
</dbReference>
<dbReference type="InterPro" id="IPR017937">
    <property type="entry name" value="Thioredoxin_CS"/>
</dbReference>
<keyword evidence="7 12" id="KW-0413">Isomerase</keyword>
<dbReference type="PANTHER" id="PTHR45672">
    <property type="entry name" value="PROTEIN DISULFIDE-ISOMERASE C17H9.14C-RELATED"/>
    <property type="match status" value="1"/>
</dbReference>